<evidence type="ECO:0000256" key="2">
    <source>
        <dbReference type="ARBA" id="ARBA00022782"/>
    </source>
</evidence>
<feature type="region of interest" description="Disordered" evidence="8">
    <location>
        <begin position="187"/>
        <end position="209"/>
    </location>
</feature>
<gene>
    <name evidence="10" type="ORF">scyTo_0007991</name>
</gene>
<organism evidence="10 11">
    <name type="scientific">Scyliorhinus torazame</name>
    <name type="common">Cloudy catshark</name>
    <name type="synonym">Catulus torazame</name>
    <dbReference type="NCBI Taxonomy" id="75743"/>
    <lineage>
        <taxon>Eukaryota</taxon>
        <taxon>Metazoa</taxon>
        <taxon>Chordata</taxon>
        <taxon>Craniata</taxon>
        <taxon>Vertebrata</taxon>
        <taxon>Chondrichthyes</taxon>
        <taxon>Elasmobranchii</taxon>
        <taxon>Galeomorphii</taxon>
        <taxon>Galeoidea</taxon>
        <taxon>Carcharhiniformes</taxon>
        <taxon>Scyliorhinidae</taxon>
        <taxon>Scyliorhinus</taxon>
    </lineage>
</organism>
<sequence length="232" mass="25391">MAPQSDRCPYKEQGSGKYFQCPTPASTLMPPGGLSVPSEEEMEEGEEEEEPSAARGECKRRPRGRGKARSPKVVQKIKKSRRIKANNRERNRMHNLNGALDALREVLPAFPEDAKLTKIETLRFAHNYIWALTEALRLAEPLVGGPAGEQVGCVGPKQQYLDSGLSSPSPGASGSSWNSFSSPSSSSYTCTLSPGSPAPSEDTYFGQPESIYVHSKQQSDFLQNSSPFHEFI</sequence>
<feature type="region of interest" description="Disordered" evidence="8">
    <location>
        <begin position="1"/>
        <end position="71"/>
    </location>
</feature>
<keyword evidence="11" id="KW-1185">Reference proteome</keyword>
<dbReference type="GO" id="GO:0070888">
    <property type="term" value="F:E-box binding"/>
    <property type="evidence" value="ECO:0007669"/>
    <property type="project" value="TreeGrafter"/>
</dbReference>
<keyword evidence="2" id="KW-0221">Differentiation</keyword>
<evidence type="ECO:0000256" key="6">
    <source>
        <dbReference type="ARBA" id="ARBA00023163"/>
    </source>
</evidence>
<evidence type="ECO:0000256" key="7">
    <source>
        <dbReference type="ARBA" id="ARBA00023242"/>
    </source>
</evidence>
<evidence type="ECO:0000313" key="11">
    <source>
        <dbReference type="Proteomes" id="UP000288216"/>
    </source>
</evidence>
<proteinExistence type="predicted"/>
<dbReference type="CDD" id="cd19717">
    <property type="entry name" value="bHLH_TS_NGN2_ATOH4"/>
    <property type="match status" value="1"/>
</dbReference>
<dbReference type="InterPro" id="IPR050359">
    <property type="entry name" value="bHLH_transcription_factors"/>
</dbReference>
<feature type="compositionally biased region" description="Basic residues" evidence="8">
    <location>
        <begin position="58"/>
        <end position="71"/>
    </location>
</feature>
<evidence type="ECO:0000256" key="1">
    <source>
        <dbReference type="ARBA" id="ARBA00022473"/>
    </source>
</evidence>
<dbReference type="OMA" id="GLVHECK"/>
<keyword evidence="7" id="KW-0539">Nucleus</keyword>
<dbReference type="Proteomes" id="UP000288216">
    <property type="component" value="Unassembled WGS sequence"/>
</dbReference>
<dbReference type="SUPFAM" id="SSF47459">
    <property type="entry name" value="HLH, helix-loop-helix DNA-binding domain"/>
    <property type="match status" value="1"/>
</dbReference>
<dbReference type="PANTHER" id="PTHR19290:SF171">
    <property type="entry name" value="NEUROGENIN-2"/>
    <property type="match status" value="1"/>
</dbReference>
<dbReference type="InterPro" id="IPR036638">
    <property type="entry name" value="HLH_DNA-bd_sf"/>
</dbReference>
<dbReference type="EMBL" id="BFAA01002990">
    <property type="protein sequence ID" value="GCB67099.1"/>
    <property type="molecule type" value="Genomic_DNA"/>
</dbReference>
<dbReference type="GO" id="GO:0000981">
    <property type="term" value="F:DNA-binding transcription factor activity, RNA polymerase II-specific"/>
    <property type="evidence" value="ECO:0007669"/>
    <property type="project" value="TreeGrafter"/>
</dbReference>
<evidence type="ECO:0000256" key="4">
    <source>
        <dbReference type="ARBA" id="ARBA00023015"/>
    </source>
</evidence>
<dbReference type="InterPro" id="IPR011598">
    <property type="entry name" value="bHLH_dom"/>
</dbReference>
<dbReference type="SMART" id="SM00353">
    <property type="entry name" value="HLH"/>
    <property type="match status" value="1"/>
</dbReference>
<dbReference type="InterPro" id="IPR032655">
    <property type="entry name" value="Ngn-2_bHLH"/>
</dbReference>
<keyword evidence="6" id="KW-0804">Transcription</keyword>
<evidence type="ECO:0000256" key="5">
    <source>
        <dbReference type="ARBA" id="ARBA00023125"/>
    </source>
</evidence>
<dbReference type="OrthoDB" id="5969565at2759"/>
<evidence type="ECO:0000256" key="3">
    <source>
        <dbReference type="ARBA" id="ARBA00022902"/>
    </source>
</evidence>
<dbReference type="GO" id="GO:0061564">
    <property type="term" value="P:axon development"/>
    <property type="evidence" value="ECO:0007669"/>
    <property type="project" value="TreeGrafter"/>
</dbReference>
<evidence type="ECO:0000256" key="8">
    <source>
        <dbReference type="SAM" id="MobiDB-lite"/>
    </source>
</evidence>
<dbReference type="FunFam" id="4.10.280.10:FF:000006">
    <property type="entry name" value="Neurogenic differentiation factor"/>
    <property type="match status" value="1"/>
</dbReference>
<dbReference type="GO" id="GO:0030900">
    <property type="term" value="P:forebrain development"/>
    <property type="evidence" value="ECO:0007669"/>
    <property type="project" value="TreeGrafter"/>
</dbReference>
<dbReference type="Pfam" id="PF00010">
    <property type="entry name" value="HLH"/>
    <property type="match status" value="1"/>
</dbReference>
<evidence type="ECO:0000259" key="9">
    <source>
        <dbReference type="PROSITE" id="PS50888"/>
    </source>
</evidence>
<dbReference type="GO" id="GO:0007423">
    <property type="term" value="P:sensory organ development"/>
    <property type="evidence" value="ECO:0007669"/>
    <property type="project" value="TreeGrafter"/>
</dbReference>
<evidence type="ECO:0000313" key="10">
    <source>
        <dbReference type="EMBL" id="GCB67099.1"/>
    </source>
</evidence>
<dbReference type="AlphaFoldDB" id="A0A401P1S9"/>
<reference evidence="10 11" key="1">
    <citation type="journal article" date="2018" name="Nat. Ecol. Evol.">
        <title>Shark genomes provide insights into elasmobranch evolution and the origin of vertebrates.</title>
        <authorList>
            <person name="Hara Y"/>
            <person name="Yamaguchi K"/>
            <person name="Onimaru K"/>
            <person name="Kadota M"/>
            <person name="Koyanagi M"/>
            <person name="Keeley SD"/>
            <person name="Tatsumi K"/>
            <person name="Tanaka K"/>
            <person name="Motone F"/>
            <person name="Kageyama Y"/>
            <person name="Nozu R"/>
            <person name="Adachi N"/>
            <person name="Nishimura O"/>
            <person name="Nakagawa R"/>
            <person name="Tanegashima C"/>
            <person name="Kiyatake I"/>
            <person name="Matsumoto R"/>
            <person name="Murakumo K"/>
            <person name="Nishida K"/>
            <person name="Terakita A"/>
            <person name="Kuratani S"/>
            <person name="Sato K"/>
            <person name="Hyodo S Kuraku.S."/>
        </authorList>
    </citation>
    <scope>NUCLEOTIDE SEQUENCE [LARGE SCALE GENOMIC DNA]</scope>
</reference>
<keyword evidence="4" id="KW-0805">Transcription regulation</keyword>
<feature type="compositionally biased region" description="Acidic residues" evidence="8">
    <location>
        <begin position="38"/>
        <end position="51"/>
    </location>
</feature>
<dbReference type="GO" id="GO:0005634">
    <property type="term" value="C:nucleus"/>
    <property type="evidence" value="ECO:0007669"/>
    <property type="project" value="TreeGrafter"/>
</dbReference>
<dbReference type="STRING" id="75743.A0A401P1S9"/>
<dbReference type="GO" id="GO:0046983">
    <property type="term" value="F:protein dimerization activity"/>
    <property type="evidence" value="ECO:0007669"/>
    <property type="project" value="InterPro"/>
</dbReference>
<name>A0A401P1S9_SCYTO</name>
<dbReference type="PANTHER" id="PTHR19290">
    <property type="entry name" value="BASIC HELIX-LOOP-HELIX PROTEIN NEUROGENIN-RELATED"/>
    <property type="match status" value="1"/>
</dbReference>
<protein>
    <recommendedName>
        <fullName evidence="9">BHLH domain-containing protein</fullName>
    </recommendedName>
</protein>
<dbReference type="Gene3D" id="4.10.280.10">
    <property type="entry name" value="Helix-loop-helix DNA-binding domain"/>
    <property type="match status" value="1"/>
</dbReference>
<dbReference type="PROSITE" id="PS50888">
    <property type="entry name" value="BHLH"/>
    <property type="match status" value="1"/>
</dbReference>
<comment type="caution">
    <text evidence="10">The sequence shown here is derived from an EMBL/GenBank/DDBJ whole genome shotgun (WGS) entry which is preliminary data.</text>
</comment>
<keyword evidence="1" id="KW-0217">Developmental protein</keyword>
<keyword evidence="3" id="KW-0524">Neurogenesis</keyword>
<keyword evidence="5" id="KW-0238">DNA-binding</keyword>
<dbReference type="GO" id="GO:0045944">
    <property type="term" value="P:positive regulation of transcription by RNA polymerase II"/>
    <property type="evidence" value="ECO:0007669"/>
    <property type="project" value="TreeGrafter"/>
</dbReference>
<accession>A0A401P1S9</accession>
<feature type="domain" description="BHLH" evidence="9">
    <location>
        <begin position="80"/>
        <end position="132"/>
    </location>
</feature>